<evidence type="ECO:0000313" key="2">
    <source>
        <dbReference type="EMBL" id="RUS78559.1"/>
    </source>
</evidence>
<comment type="caution">
    <text evidence="2">The sequence shown here is derived from an EMBL/GenBank/DDBJ whole genome shotgun (WGS) entry which is preliminary data.</text>
</comment>
<dbReference type="Proteomes" id="UP000271974">
    <property type="component" value="Unassembled WGS sequence"/>
</dbReference>
<organism evidence="2 3">
    <name type="scientific">Elysia chlorotica</name>
    <name type="common">Eastern emerald elysia</name>
    <name type="synonym">Sea slug</name>
    <dbReference type="NCBI Taxonomy" id="188477"/>
    <lineage>
        <taxon>Eukaryota</taxon>
        <taxon>Metazoa</taxon>
        <taxon>Spiralia</taxon>
        <taxon>Lophotrochozoa</taxon>
        <taxon>Mollusca</taxon>
        <taxon>Gastropoda</taxon>
        <taxon>Heterobranchia</taxon>
        <taxon>Euthyneura</taxon>
        <taxon>Panpulmonata</taxon>
        <taxon>Sacoglossa</taxon>
        <taxon>Placobranchoidea</taxon>
        <taxon>Plakobranchidae</taxon>
        <taxon>Elysia</taxon>
    </lineage>
</organism>
<reference evidence="2 3" key="1">
    <citation type="submission" date="2019-01" db="EMBL/GenBank/DDBJ databases">
        <title>A draft genome assembly of the solar-powered sea slug Elysia chlorotica.</title>
        <authorList>
            <person name="Cai H."/>
            <person name="Li Q."/>
            <person name="Fang X."/>
            <person name="Li J."/>
            <person name="Curtis N.E."/>
            <person name="Altenburger A."/>
            <person name="Shibata T."/>
            <person name="Feng M."/>
            <person name="Maeda T."/>
            <person name="Schwartz J.A."/>
            <person name="Shigenobu S."/>
            <person name="Lundholm N."/>
            <person name="Nishiyama T."/>
            <person name="Yang H."/>
            <person name="Hasebe M."/>
            <person name="Li S."/>
            <person name="Pierce S.K."/>
            <person name="Wang J."/>
        </authorList>
    </citation>
    <scope>NUCLEOTIDE SEQUENCE [LARGE SCALE GENOMIC DNA]</scope>
    <source>
        <strain evidence="2">EC2010</strain>
        <tissue evidence="2">Whole organism of an adult</tissue>
    </source>
</reference>
<dbReference type="Pfam" id="PF15046">
    <property type="entry name" value="DUF4532"/>
    <property type="match status" value="1"/>
</dbReference>
<feature type="region of interest" description="Disordered" evidence="1">
    <location>
        <begin position="261"/>
        <end position="282"/>
    </location>
</feature>
<evidence type="ECO:0000313" key="3">
    <source>
        <dbReference type="Proteomes" id="UP000271974"/>
    </source>
</evidence>
<feature type="region of interest" description="Disordered" evidence="1">
    <location>
        <begin position="1"/>
        <end position="32"/>
    </location>
</feature>
<dbReference type="EMBL" id="RQTK01000502">
    <property type="protein sequence ID" value="RUS78559.1"/>
    <property type="molecule type" value="Genomic_DNA"/>
</dbReference>
<feature type="region of interest" description="Disordered" evidence="1">
    <location>
        <begin position="203"/>
        <end position="223"/>
    </location>
</feature>
<name>A0A433TAG4_ELYCH</name>
<dbReference type="PANTHER" id="PTHR35156:SF1">
    <property type="entry name" value="TESTIS-EXPRESSED PROTEIN 52"/>
    <property type="match status" value="1"/>
</dbReference>
<dbReference type="OrthoDB" id="10017413at2759"/>
<feature type="compositionally biased region" description="Pro residues" evidence="1">
    <location>
        <begin position="203"/>
        <end position="213"/>
    </location>
</feature>
<evidence type="ECO:0000256" key="1">
    <source>
        <dbReference type="SAM" id="MobiDB-lite"/>
    </source>
</evidence>
<dbReference type="AlphaFoldDB" id="A0A433TAG4"/>
<sequence>MLDEKQDTRSLEERENLMTDRNPHYSGFTPRPIQRLTDRQRPHTITDIECCHFLRTPSREFTHQQPSVEHRLWIEAGKPAAPFPARPDTSYNSNIWRNFRREYGLSFKANGRKISEMIASMYPLNIPAASQVRENTFEKYVRETKLFQDEKGKSLAIRRSNTEVSEFKKLRCKTDARNPPLNERGDILPPDNYKKYAHRFVPVPSPPPSPPPKGQKTDLFGQRYTPRSKPVLWKLSYKLNHPEYRKLREEVARRREIMEQLKGSNSQSLQSLPRVMPSPMIN</sequence>
<keyword evidence="3" id="KW-1185">Reference proteome</keyword>
<accession>A0A433TAG4</accession>
<dbReference type="InterPro" id="IPR029206">
    <property type="entry name" value="DUF4532"/>
</dbReference>
<feature type="compositionally biased region" description="Basic and acidic residues" evidence="1">
    <location>
        <begin position="1"/>
        <end position="23"/>
    </location>
</feature>
<feature type="compositionally biased region" description="Polar residues" evidence="1">
    <location>
        <begin position="262"/>
        <end position="271"/>
    </location>
</feature>
<gene>
    <name evidence="2" type="ORF">EGW08_013666</name>
</gene>
<dbReference type="PANTHER" id="PTHR35156">
    <property type="entry name" value="TESTIS-EXPRESSED PROTEIN 52"/>
    <property type="match status" value="1"/>
</dbReference>
<proteinExistence type="predicted"/>
<protein>
    <submittedName>
        <fullName evidence="2">Uncharacterized protein</fullName>
    </submittedName>
</protein>